<feature type="chain" id="PRO_5035237820" evidence="10">
    <location>
        <begin position="22"/>
        <end position="3457"/>
    </location>
</feature>
<keyword evidence="5 10" id="KW-0732">Signal</keyword>
<dbReference type="SUPFAM" id="SSF51126">
    <property type="entry name" value="Pectin lyase-like"/>
    <property type="match status" value="3"/>
</dbReference>
<accession>A0A8J4AVR9</accession>
<dbReference type="GO" id="GO:0000724">
    <property type="term" value="P:double-strand break repair via homologous recombination"/>
    <property type="evidence" value="ECO:0007669"/>
    <property type="project" value="TreeGrafter"/>
</dbReference>
<evidence type="ECO:0000256" key="6">
    <source>
        <dbReference type="ARBA" id="ARBA00023136"/>
    </source>
</evidence>
<proteinExistence type="predicted"/>
<dbReference type="GO" id="GO:0043130">
    <property type="term" value="F:ubiquitin binding"/>
    <property type="evidence" value="ECO:0007669"/>
    <property type="project" value="TreeGrafter"/>
</dbReference>
<evidence type="ECO:0000256" key="9">
    <source>
        <dbReference type="SAM" id="Phobius"/>
    </source>
</evidence>
<evidence type="ECO:0000256" key="3">
    <source>
        <dbReference type="ARBA" id="ARBA00004613"/>
    </source>
</evidence>
<dbReference type="NCBIfam" id="TIGR01376">
    <property type="entry name" value="POMP_repeat"/>
    <property type="match status" value="1"/>
</dbReference>
<dbReference type="PANTHER" id="PTHR19862">
    <property type="entry name" value="WD REPEAT-CONTAINING PROTEIN 48"/>
    <property type="match status" value="1"/>
</dbReference>
<gene>
    <name evidence="11" type="ORF">Vafri_5090</name>
</gene>
<feature type="region of interest" description="Disordered" evidence="8">
    <location>
        <begin position="3329"/>
        <end position="3350"/>
    </location>
</feature>
<protein>
    <submittedName>
        <fullName evidence="11">Uncharacterized protein</fullName>
    </submittedName>
</protein>
<feature type="transmembrane region" description="Helical" evidence="9">
    <location>
        <begin position="3133"/>
        <end position="3158"/>
    </location>
</feature>
<evidence type="ECO:0000313" key="11">
    <source>
        <dbReference type="EMBL" id="GIL48617.1"/>
    </source>
</evidence>
<dbReference type="InterPro" id="IPR003368">
    <property type="entry name" value="POMP_repeat"/>
</dbReference>
<dbReference type="Pfam" id="PF02415">
    <property type="entry name" value="Chlam_PMP"/>
    <property type="match status" value="1"/>
</dbReference>
<feature type="transmembrane region" description="Helical" evidence="9">
    <location>
        <begin position="3239"/>
        <end position="3262"/>
    </location>
</feature>
<dbReference type="SMART" id="SM00710">
    <property type="entry name" value="PbH1"/>
    <property type="match status" value="25"/>
</dbReference>
<dbReference type="Proteomes" id="UP000747399">
    <property type="component" value="Unassembled WGS sequence"/>
</dbReference>
<dbReference type="InterPro" id="IPR011050">
    <property type="entry name" value="Pectin_lyase_fold/virulence"/>
</dbReference>
<keyword evidence="12" id="KW-1185">Reference proteome</keyword>
<evidence type="ECO:0000256" key="5">
    <source>
        <dbReference type="ARBA" id="ARBA00022729"/>
    </source>
</evidence>
<dbReference type="InterPro" id="IPR006626">
    <property type="entry name" value="PbH1"/>
</dbReference>
<evidence type="ECO:0000256" key="1">
    <source>
        <dbReference type="ARBA" id="ARBA00004196"/>
    </source>
</evidence>
<keyword evidence="6 9" id="KW-0472">Membrane</keyword>
<comment type="subcellular location">
    <subcellularLocation>
        <location evidence="1">Cell envelope</location>
    </subcellularLocation>
    <subcellularLocation>
        <location evidence="2">Cell outer membrane</location>
    </subcellularLocation>
    <subcellularLocation>
        <location evidence="3">Secreted</location>
    </subcellularLocation>
</comment>
<evidence type="ECO:0000256" key="10">
    <source>
        <dbReference type="SAM" id="SignalP"/>
    </source>
</evidence>
<feature type="transmembrane region" description="Helical" evidence="9">
    <location>
        <begin position="3069"/>
        <end position="3089"/>
    </location>
</feature>
<evidence type="ECO:0000256" key="8">
    <source>
        <dbReference type="SAM" id="MobiDB-lite"/>
    </source>
</evidence>
<evidence type="ECO:0000256" key="2">
    <source>
        <dbReference type="ARBA" id="ARBA00004442"/>
    </source>
</evidence>
<feature type="transmembrane region" description="Helical" evidence="9">
    <location>
        <begin position="2723"/>
        <end position="2744"/>
    </location>
</feature>
<evidence type="ECO:0000313" key="12">
    <source>
        <dbReference type="Proteomes" id="UP000747399"/>
    </source>
</evidence>
<dbReference type="PANTHER" id="PTHR19862:SF14">
    <property type="entry name" value="WD REPEAT-CONTAINING PROTEIN 48"/>
    <property type="match status" value="1"/>
</dbReference>
<sequence length="3457" mass="363611">MMGAFAILFLLLTVFVLPTRGQQSPSSSTAETPQPTHTCRVVLRGTPAGSTEGIFSLGEFSLHCWSSGNQQVGKTNVTANSNSDSAVEVRFGSGLIKYLSESAANVNVRGVNWSTTGRPIVNISKGKLDNLRPASSDVGFNALAFEDWGIDLLNVPHLKLVDSVVSGVPLSTSGPLLQCLNCSFLTAQNVTLQGLRRPANRSSTSHFGAVRVTGLRGANLESIRCSEVRGAMGWACVLLQAWSDAAIYIRDSLFDNNAVGDDAVESSDGETTFSKSTHRRRLHRAAAGAPPSWGWPRPSLLSSEKGGRRLHQDNLIPIKEGEREELPGYLLECSSDNVCYGELSADDGYGAVLIGYMLDENFCDGNQAPVDGSNAVVSVERTVFSNNTGGCGAGISVRTSPSSDQGMYSAQHCPQFNVQFRVTSSNITRNTATANGGGIYYAGCMKGIFQMEVSDSTDLSFNSAAQGSGGGAAIYSEEVDSLNVINSQISHNRGDVDGGGIYLVTSTHISSITITRSNLTHNEASGSGGAVHVYAPNFENGVVESIRVDGGSILQNNNAVRNGGAVCVKLTGTGNKPTTLTLNDVTVQSNTVVRGYGGAIALEGQAEGFTAHLSVTASFFAKNQASKGNGGAIYLKSNVFGNLTIRNATLLGNAACPGAKGCSDGDIGEGGDGGGIYMQTESCRSSTSNMFLVEQALFANNTAARHGGAIYTECRDGGDSQLLSFDESTFDGNVALTGYGGAVFMQQVNGWVSSFTLSESSFLRNAASCLGGAIYLNLSSDTIGSAITDGLLGQLLITSNSALINNSVAGRVRDKDCRLPIDMPHGGGIYLGVRRIELPLTITNSSSILGNSASGEGGAIFVAHDVPQAGLVISGGSNVSYNTAGNSGGAFLLRAAAWNNKEHVVHIEKGSVVSYNVAGFDGGFLYMYTVEGVDLEIRDSCQVIHNDASGDGGAIHISNARSLTAAVGDRSVVAFNAAGGSGGALSLKPRDASSLRVYGASSIRGNWATYDGGAIYMDVAAGGVQKIQIDGGSSVSGNTAKSGRGGALFVEAQDVIGDVLVDNRSHIEDNTAGGSGGAVFLNISKPLEGYIGSVTWNNGSTLSGNSARTQGGGLYLAARTVVSLGLYGSSEWRGNTAQADGGALYVELYNYLGNASQITVGGNSQLSSNRAQNGGAVYVHGFVLLHVDGESTMASNTANYDGGAFYFAQLPVEVRLQSCNMSGNTASRGSGGALYIATAEPVWAPNAISPTCVFPLETAKMAILDSSFLNNTAGVADGGAISLKSHERCDEDTNADLHIGNSLFLDNSALGAGGAIAIRDESKALFGVTVVGTTFSGNAAGSLLGNSTNRANFGGALLISREPADANANLTASCQLKVVNTSFESNICNGGSGGAVMLISCGSEFWGSTFTANRATLSGGAVGALHLARSSATLGLVRNTLKTVVPATNFEADAAQSVSGRRRGLLLAGGDNDDDDDDILSTKQNGERRAGKPWTIMPNAVAASNGGDISDAEIAPRRKLLEEGDNDSNDISAKWHIWLYNCSFVLNAADLEYGGALYLYASSDAGHIRVANCNFTRNSVVQQHAGAAFLAAKGAGTVLQLTDSAFYSNTAELDSAGAMYTLVGSGANGALKNIIMAQNRAAASGGACVLDVRGGATLHAYNITASKNYALGGDGGAVQLHIQMTGSAEIVGCRFTGNTAARNGGAVQLNANCSSSLSVRETIMSQNRAGASGGAVYVLYGSKQGISADGSAFGPSSADSSSLPCPDMSMPGQKVSLQVELTGNIAGQEGGGVFLAPASTLTIFNSTLANNTACGGGGSIATQNCSALVLRHSVIMNSLTLGSGGGLHAFGCRRLLFEYVNITGNAAAVSGGGLTIAGRPDDTLNATTTTTTSTTTSVGSVSEYTSAIIHRTRVFENAAGGEAVLDAEESCSVGGTSGQQVPPAAAAAAGRGGGFFITGRVVSVLNYIDLAQPNYARFGRSIATTQRCKVTNTSLSFGTASTRIIDPAEIQAWDAFAVWDRLEKMAAMQCWLLQLSDTLLPPVDAPTPPRSSKALTPSMQQNITASSQQKDLTLWVEDILASALQVRCSQSPGVEALIRTMLAEESAGQYDGIRQTVSYRLNDTLKKRVGSTEFFALQVLAMLNPDGIIPGAATVAANSTRFAKLIVQIRDCLSNPSSLSELQRETALKQRPYIGLPPSYVGLQLSGQDLSVSQPLQLQAGAAFNLTAQLFDMFRQKATWDMGPSTCTIALRPQPALNASSTPWLDADVAFLDPGPKKSLTVPVVNGSVTWSGITAFAWPGSYTLTLELSATRSSTVKVAALEMLVEVLPCQAGDTLDLSRVSYKSSWTGCKTCPSGQYGLWRDERPALAAIIASIGGGGEVQQKEKAATTGGATIQTLSTFKKMNDSLSAEHSSCIFCPNQSLCLGGAVVVPKSGYWHSAANSTQLHACPNSAACTVTGDVKIFPDSVFSALPGQDYRTRLLSWCQLGWYGSVVPGAAVRQAYYNRWAPPPPSDDEDYDGDQSRDGSIWPPVLLNSNILPSEQNTASASASTLPRCLLFGLSSWHPDSYMQQQCAEGYTGNLCAACLPNYYIDSAFNCKRCPTLGRTVVLGLLSFFSSVILVLFTTITNFAEGFGEQNEGETKPMPQKKNGKIVPRVDFGDVVKAIVLHVQYLVIVTRLSVDYPNVILRCQAVFSAITGAENYLAYSPSCLVPDKDSAGQALIQWLASILTPCAVAVVSMMLWTLRYGFRFRKDAAQAVTDRAQSFRGKVMGICKSLSSRVISSRSSKWGRSDLLRRRTDSEDILVAFSQSPRAEICPQSSLAPPAPETSSFWPTQGDGSIGLSTVFRDVQVVALDAAVANPEPTPATAGVSSLQSCPKKCPNEALLHITLPTAASTAPVVDLDGADVGCAVNMSKADDVIKQDGMWHLQAQDTAATLASDNGEQLDHLSEIPEILRGGDLTCRTSIPLFGAASSSLMSQDYGRIHGTPTAKSPGGDSDASVPYFSRQLPYKLSHRRTSKSLSTVGSAALSDAMKTLSRLRTLAVNTQQSSQATFVQVDKAMSLREQLGVVLMAAVFILYPSWAHAVLSTFACYPIDDGEGPFSEAQQATWKYGYWVRNMQAMCYSGNHLRVYVPIGVAAAVVFCLLPPLMSFWFVWRVRGRLNDTHVRKVYGFLYKRYKPRFIWWETVLQLETLILVTVEVLGRGLNVTYQALMLLVVFTIFALINVSCAPLLSRMLVLMEFISLGTLSLTITLSLYFTIDGGMNLTAENALAIIIIALNTCLLIFFLHVASRKLWPAALRKVTTSTQSAMQKMFSSCCNCMVSRPQDKAPDDCDMEESGKGSGRGNQRPVCWPIPSCRRTFARAGTSETASAGDVGCPPSAAPARVGGRSLDSLDDAKASDRAADNGSPPVTPSGMGMAHASVSLEDQLMNECMESLRQIPRPGHVSIRMEHPF</sequence>
<name>A0A8J4AVR9_9CHLO</name>
<dbReference type="EMBL" id="BNCO01000006">
    <property type="protein sequence ID" value="GIL48617.1"/>
    <property type="molecule type" value="Genomic_DNA"/>
</dbReference>
<feature type="region of interest" description="Disordered" evidence="8">
    <location>
        <begin position="3371"/>
        <end position="3421"/>
    </location>
</feature>
<feature type="transmembrane region" description="Helical" evidence="9">
    <location>
        <begin position="3184"/>
        <end position="3204"/>
    </location>
</feature>
<feature type="transmembrane region" description="Helical" evidence="9">
    <location>
        <begin position="3210"/>
        <end position="3227"/>
    </location>
</feature>
<feature type="transmembrane region" description="Helical" evidence="9">
    <location>
        <begin position="3274"/>
        <end position="3294"/>
    </location>
</feature>
<keyword evidence="4" id="KW-0964">Secreted</keyword>
<comment type="caution">
    <text evidence="11">The sequence shown here is derived from an EMBL/GenBank/DDBJ whole genome shotgun (WGS) entry which is preliminary data.</text>
</comment>
<keyword evidence="9" id="KW-1133">Transmembrane helix</keyword>
<keyword evidence="7" id="KW-0998">Cell outer membrane</keyword>
<organism evidence="11 12">
    <name type="scientific">Volvox africanus</name>
    <dbReference type="NCBI Taxonomy" id="51714"/>
    <lineage>
        <taxon>Eukaryota</taxon>
        <taxon>Viridiplantae</taxon>
        <taxon>Chlorophyta</taxon>
        <taxon>core chlorophytes</taxon>
        <taxon>Chlorophyceae</taxon>
        <taxon>CS clade</taxon>
        <taxon>Chlamydomonadales</taxon>
        <taxon>Volvocaceae</taxon>
        <taxon>Volvox</taxon>
    </lineage>
</organism>
<dbReference type="GO" id="GO:0005576">
    <property type="term" value="C:extracellular region"/>
    <property type="evidence" value="ECO:0007669"/>
    <property type="project" value="UniProtKB-SubCell"/>
</dbReference>
<dbReference type="InterPro" id="IPR051246">
    <property type="entry name" value="WDR48"/>
</dbReference>
<reference evidence="11" key="1">
    <citation type="journal article" date="2021" name="Proc. Natl. Acad. Sci. U.S.A.">
        <title>Three genomes in the algal genus Volvox reveal the fate of a haploid sex-determining region after a transition to homothallism.</title>
        <authorList>
            <person name="Yamamoto K."/>
            <person name="Hamaji T."/>
            <person name="Kawai-Toyooka H."/>
            <person name="Matsuzaki R."/>
            <person name="Takahashi F."/>
            <person name="Nishimura Y."/>
            <person name="Kawachi M."/>
            <person name="Noguchi H."/>
            <person name="Minakuchi Y."/>
            <person name="Umen J.G."/>
            <person name="Toyoda A."/>
            <person name="Nozaki H."/>
        </authorList>
    </citation>
    <scope>NUCLEOTIDE SEQUENCE</scope>
    <source>
        <strain evidence="11">NIES-3780</strain>
    </source>
</reference>
<feature type="compositionally biased region" description="Basic and acidic residues" evidence="8">
    <location>
        <begin position="3398"/>
        <end position="3407"/>
    </location>
</feature>
<evidence type="ECO:0000256" key="7">
    <source>
        <dbReference type="ARBA" id="ARBA00023237"/>
    </source>
</evidence>
<feature type="signal peptide" evidence="10">
    <location>
        <begin position="1"/>
        <end position="21"/>
    </location>
</feature>
<evidence type="ECO:0000256" key="4">
    <source>
        <dbReference type="ARBA" id="ARBA00022525"/>
    </source>
</evidence>
<keyword evidence="9" id="KW-0812">Transmembrane</keyword>